<proteinExistence type="inferred from homology"/>
<evidence type="ECO:0000313" key="9">
    <source>
        <dbReference type="Proteomes" id="UP000053096"/>
    </source>
</evidence>
<dbReference type="Proteomes" id="UP000092950">
    <property type="component" value="Chromosome"/>
</dbReference>
<dbReference type="KEGG" id="bpdz:BBN53_16070"/>
<dbReference type="OrthoDB" id="7026155at2"/>
<gene>
    <name evidence="8" type="primary">artQ_2</name>
    <name evidence="7" type="ORF">BBN53_16070</name>
    <name evidence="8" type="ORF">ERS370011_01674</name>
</gene>
<comment type="subcellular location">
    <subcellularLocation>
        <location evidence="1 5">Cell membrane</location>
        <topology evidence="1 5">Multi-pass membrane protein</topology>
    </subcellularLocation>
</comment>
<dbReference type="EMBL" id="CP016440">
    <property type="protein sequence ID" value="ANY17257.1"/>
    <property type="molecule type" value="Genomic_DNA"/>
</dbReference>
<keyword evidence="4 5" id="KW-0472">Membrane</keyword>
<feature type="transmembrane region" description="Helical" evidence="5">
    <location>
        <begin position="12"/>
        <end position="38"/>
    </location>
</feature>
<dbReference type="PROSITE" id="PS50928">
    <property type="entry name" value="ABC_TM1"/>
    <property type="match status" value="1"/>
</dbReference>
<reference evidence="7 10" key="2">
    <citation type="submission" date="2016-07" db="EMBL/GenBank/DDBJ databases">
        <title>Complete genome sequences of Bordetella pseudohinzii.</title>
        <authorList>
            <person name="Spilker T."/>
            <person name="Darrah R."/>
            <person name="LiPuma J.J."/>
        </authorList>
    </citation>
    <scope>NUCLEOTIDE SEQUENCE [LARGE SCALE GENOMIC DNA]</scope>
    <source>
        <strain evidence="7 10">HI4681</strain>
    </source>
</reference>
<sequence length="238" mass="26058">MPSMGFVQQLAIGGMTTIQVAVCAYLLALAIGCFFALITLKPTLPAKLVWLPYASIFTGVPSLLVGFLFYYGGSEIVAGLLAPFGLDKRVEITPFMAAVAALGMVYGAYLADLIRSAIQNVPQGQFEAARVLLIPRHTIWLRVILPQMLRLALPGMTNMWIVVLKDTALISLIGLKEIMAYAKLASGVTKEPFVYYMLAAAFFLAMTWLTYYVARHIEVWAGRGFHPAVEGRRATHAL</sequence>
<keyword evidence="3 5" id="KW-1133">Transmembrane helix</keyword>
<dbReference type="SUPFAM" id="SSF161098">
    <property type="entry name" value="MetI-like"/>
    <property type="match status" value="1"/>
</dbReference>
<evidence type="ECO:0000256" key="5">
    <source>
        <dbReference type="RuleBase" id="RU363032"/>
    </source>
</evidence>
<evidence type="ECO:0000256" key="2">
    <source>
        <dbReference type="ARBA" id="ARBA00022692"/>
    </source>
</evidence>
<evidence type="ECO:0000313" key="8">
    <source>
        <dbReference type="EMBL" id="CUI67628.1"/>
    </source>
</evidence>
<dbReference type="Gene3D" id="1.10.3720.10">
    <property type="entry name" value="MetI-like"/>
    <property type="match status" value="1"/>
</dbReference>
<dbReference type="PANTHER" id="PTHR30133:SF2">
    <property type="entry name" value="ARGININE ABC TRANSPORTER PERMEASE PROTEIN ARTQ"/>
    <property type="match status" value="1"/>
</dbReference>
<accession>A0A0M7EJI1</accession>
<dbReference type="AlphaFoldDB" id="A0A0J6C094"/>
<evidence type="ECO:0000256" key="3">
    <source>
        <dbReference type="ARBA" id="ARBA00022989"/>
    </source>
</evidence>
<feature type="transmembrane region" description="Helical" evidence="5">
    <location>
        <begin position="92"/>
        <end position="111"/>
    </location>
</feature>
<accession>A0A0J6C094</accession>
<comment type="similarity">
    <text evidence="5">Belongs to the binding-protein-dependent transport system permease family.</text>
</comment>
<dbReference type="InterPro" id="IPR035906">
    <property type="entry name" value="MetI-like_sf"/>
</dbReference>
<protein>
    <submittedName>
        <fullName evidence="7">Amino acid ABC transporter permease</fullName>
    </submittedName>
    <submittedName>
        <fullName evidence="8">Arginine ABC transporter permease protein ArtQ</fullName>
    </submittedName>
</protein>
<organism evidence="8 9">
    <name type="scientific">Bordetella pseudohinzii</name>
    <dbReference type="NCBI Taxonomy" id="1331258"/>
    <lineage>
        <taxon>Bacteria</taxon>
        <taxon>Pseudomonadati</taxon>
        <taxon>Pseudomonadota</taxon>
        <taxon>Betaproteobacteria</taxon>
        <taxon>Burkholderiales</taxon>
        <taxon>Alcaligenaceae</taxon>
        <taxon>Bordetella</taxon>
    </lineage>
</organism>
<reference evidence="8 9" key="1">
    <citation type="submission" date="2015-09" db="EMBL/GenBank/DDBJ databases">
        <authorList>
            <person name="Jackson K.R."/>
            <person name="Lunt B.L."/>
            <person name="Fisher J.N.B."/>
            <person name="Gardner A.V."/>
            <person name="Bailey M.E."/>
            <person name="Deus L.M."/>
            <person name="Earl A.S."/>
            <person name="Gibby P.D."/>
            <person name="Hartmann K.A."/>
            <person name="Liu J.E."/>
            <person name="Manci A.M."/>
            <person name="Nielsen D.A."/>
            <person name="Solomon M.B."/>
            <person name="Breakwell D.P."/>
            <person name="Burnett S.H."/>
            <person name="Grose J.H."/>
        </authorList>
    </citation>
    <scope>NUCLEOTIDE SEQUENCE [LARGE SCALE GENOMIC DNA]</scope>
    <source>
        <strain evidence="8 9">2789STDY5608636</strain>
    </source>
</reference>
<dbReference type="InterPro" id="IPR000515">
    <property type="entry name" value="MetI-like"/>
</dbReference>
<dbReference type="Pfam" id="PF00528">
    <property type="entry name" value="BPD_transp_1"/>
    <property type="match status" value="1"/>
</dbReference>
<keyword evidence="5" id="KW-0813">Transport</keyword>
<evidence type="ECO:0000256" key="4">
    <source>
        <dbReference type="ARBA" id="ARBA00023136"/>
    </source>
</evidence>
<feature type="transmembrane region" description="Helical" evidence="5">
    <location>
        <begin position="193"/>
        <end position="214"/>
    </location>
</feature>
<evidence type="ECO:0000313" key="7">
    <source>
        <dbReference type="EMBL" id="ANY17257.1"/>
    </source>
</evidence>
<dbReference type="CDD" id="cd06261">
    <property type="entry name" value="TM_PBP2"/>
    <property type="match status" value="1"/>
</dbReference>
<feature type="transmembrane region" description="Helical" evidence="5">
    <location>
        <begin position="151"/>
        <end position="173"/>
    </location>
</feature>
<feature type="domain" description="ABC transmembrane type-1" evidence="6">
    <location>
        <begin position="14"/>
        <end position="214"/>
    </location>
</feature>
<keyword evidence="10" id="KW-1185">Reference proteome</keyword>
<keyword evidence="2 5" id="KW-0812">Transmembrane</keyword>
<name>A0A0J6C094_9BORD</name>
<dbReference type="InterPro" id="IPR051613">
    <property type="entry name" value="ABC_transp_permease_HisMQ"/>
</dbReference>
<evidence type="ECO:0000256" key="1">
    <source>
        <dbReference type="ARBA" id="ARBA00004651"/>
    </source>
</evidence>
<dbReference type="GO" id="GO:0055085">
    <property type="term" value="P:transmembrane transport"/>
    <property type="evidence" value="ECO:0007669"/>
    <property type="project" value="InterPro"/>
</dbReference>
<dbReference type="RefSeq" id="WP_043213694.1">
    <property type="nucleotide sequence ID" value="NZ_CAJGUP010000026.1"/>
</dbReference>
<dbReference type="EMBL" id="CYTV01000004">
    <property type="protein sequence ID" value="CUI67628.1"/>
    <property type="molecule type" value="Genomic_DNA"/>
</dbReference>
<dbReference type="PANTHER" id="PTHR30133">
    <property type="entry name" value="CATIONIC AMINO ACID TRANSPORTER, MEMBRANE COMPONENT"/>
    <property type="match status" value="1"/>
</dbReference>
<evidence type="ECO:0000259" key="6">
    <source>
        <dbReference type="PROSITE" id="PS50928"/>
    </source>
</evidence>
<feature type="transmembrane region" description="Helical" evidence="5">
    <location>
        <begin position="50"/>
        <end position="72"/>
    </location>
</feature>
<dbReference type="Proteomes" id="UP000053096">
    <property type="component" value="Unassembled WGS sequence"/>
</dbReference>
<evidence type="ECO:0000313" key="10">
    <source>
        <dbReference type="Proteomes" id="UP000092950"/>
    </source>
</evidence>
<dbReference type="GO" id="GO:0005886">
    <property type="term" value="C:plasma membrane"/>
    <property type="evidence" value="ECO:0007669"/>
    <property type="project" value="UniProtKB-SubCell"/>
</dbReference>